<dbReference type="Pfam" id="PF00574">
    <property type="entry name" value="CLP_protease"/>
    <property type="match status" value="1"/>
</dbReference>
<accession>T1DDL3</accession>
<evidence type="ECO:0000256" key="1">
    <source>
        <dbReference type="ARBA" id="ARBA00022801"/>
    </source>
</evidence>
<dbReference type="InterPro" id="IPR023562">
    <property type="entry name" value="ClpP/TepA"/>
</dbReference>
<dbReference type="PANTHER" id="PTHR10381:SF70">
    <property type="entry name" value="ATP-DEPENDENT CLP PROTEASE PROTEOLYTIC SUBUNIT"/>
    <property type="match status" value="1"/>
</dbReference>
<dbReference type="EC" id="3.4.21.92" evidence="2"/>
<dbReference type="GO" id="GO:0051117">
    <property type="term" value="F:ATPase binding"/>
    <property type="evidence" value="ECO:0007669"/>
    <property type="project" value="TreeGrafter"/>
</dbReference>
<comment type="caution">
    <text evidence="2">The sequence shown here is derived from an EMBL/GenBank/DDBJ whole genome shotgun (WGS) entry which is preliminary data.</text>
</comment>
<dbReference type="GO" id="GO:0004176">
    <property type="term" value="F:ATP-dependent peptidase activity"/>
    <property type="evidence" value="ECO:0007669"/>
    <property type="project" value="TreeGrafter"/>
</dbReference>
<dbReference type="Gene3D" id="3.90.226.10">
    <property type="entry name" value="2-enoyl-CoA Hydratase, Chain A, domain 1"/>
    <property type="match status" value="1"/>
</dbReference>
<dbReference type="SUPFAM" id="SSF52096">
    <property type="entry name" value="ClpP/crotonase"/>
    <property type="match status" value="1"/>
</dbReference>
<proteinExistence type="predicted"/>
<dbReference type="InterPro" id="IPR029045">
    <property type="entry name" value="ClpP/crotonase-like_dom_sf"/>
</dbReference>
<reference evidence="2" key="2">
    <citation type="journal article" date="2014" name="ISME J.">
        <title>Microbial stratification in low pH oxic and suboxic macroscopic growths along an acid mine drainage.</title>
        <authorList>
            <person name="Mendez-Garcia C."/>
            <person name="Mesa V."/>
            <person name="Sprenger R.R."/>
            <person name="Richter M."/>
            <person name="Diez M.S."/>
            <person name="Solano J."/>
            <person name="Bargiela R."/>
            <person name="Golyshina O.V."/>
            <person name="Manteca A."/>
            <person name="Ramos J.L."/>
            <person name="Gallego J.R."/>
            <person name="Llorente I."/>
            <person name="Martins Dos Santos V.A."/>
            <person name="Jensen O.N."/>
            <person name="Pelaez A.I."/>
            <person name="Sanchez J."/>
            <person name="Ferrer M."/>
        </authorList>
    </citation>
    <scope>NUCLEOTIDE SEQUENCE</scope>
</reference>
<name>T1DDL3_9ZZZZ</name>
<protein>
    <submittedName>
        <fullName evidence="2">Peptidase S14, ClpP</fullName>
        <ecNumber evidence="2">3.4.21.92</ecNumber>
    </submittedName>
</protein>
<reference evidence="2" key="1">
    <citation type="submission" date="2013-08" db="EMBL/GenBank/DDBJ databases">
        <authorList>
            <person name="Mendez C."/>
            <person name="Richter M."/>
            <person name="Ferrer M."/>
            <person name="Sanchez J."/>
        </authorList>
    </citation>
    <scope>NUCLEOTIDE SEQUENCE</scope>
</reference>
<gene>
    <name evidence="2" type="ORF">B1A_01251</name>
</gene>
<dbReference type="PANTHER" id="PTHR10381">
    <property type="entry name" value="ATP-DEPENDENT CLP PROTEASE PROTEOLYTIC SUBUNIT"/>
    <property type="match status" value="1"/>
</dbReference>
<evidence type="ECO:0000313" key="2">
    <source>
        <dbReference type="EMBL" id="EQD80095.1"/>
    </source>
</evidence>
<dbReference type="GO" id="GO:0009368">
    <property type="term" value="C:endopeptidase Clp complex"/>
    <property type="evidence" value="ECO:0007669"/>
    <property type="project" value="TreeGrafter"/>
</dbReference>
<keyword evidence="1 2" id="KW-0378">Hydrolase</keyword>
<sequence length="69" mass="8102">MEIHAKEMLETRDRLNHILARHTGQSVEQIKQDTDRDRFMDWKEAAHYGLIDQVLEKRGDMAARAEKPA</sequence>
<dbReference type="GO" id="GO:0006515">
    <property type="term" value="P:protein quality control for misfolded or incompletely synthesized proteins"/>
    <property type="evidence" value="ECO:0007669"/>
    <property type="project" value="TreeGrafter"/>
</dbReference>
<dbReference type="AlphaFoldDB" id="T1DDL3"/>
<dbReference type="EMBL" id="AUZX01000953">
    <property type="protein sequence ID" value="EQD80095.1"/>
    <property type="molecule type" value="Genomic_DNA"/>
</dbReference>
<organism evidence="2">
    <name type="scientific">mine drainage metagenome</name>
    <dbReference type="NCBI Taxonomy" id="410659"/>
    <lineage>
        <taxon>unclassified sequences</taxon>
        <taxon>metagenomes</taxon>
        <taxon>ecological metagenomes</taxon>
    </lineage>
</organism>
<dbReference type="GO" id="GO:0004252">
    <property type="term" value="F:serine-type endopeptidase activity"/>
    <property type="evidence" value="ECO:0007669"/>
    <property type="project" value="UniProtKB-EC"/>
</dbReference>